<evidence type="ECO:0000313" key="10">
    <source>
        <dbReference type="Proteomes" id="UP000019141"/>
    </source>
</evidence>
<keyword evidence="3" id="KW-1003">Cell membrane</keyword>
<organism evidence="9 10">
    <name type="scientific">Entotheonella factor</name>
    <dbReference type="NCBI Taxonomy" id="1429438"/>
    <lineage>
        <taxon>Bacteria</taxon>
        <taxon>Pseudomonadati</taxon>
        <taxon>Nitrospinota/Tectimicrobiota group</taxon>
        <taxon>Candidatus Tectimicrobiota</taxon>
        <taxon>Candidatus Entotheonellia</taxon>
        <taxon>Candidatus Entotheonellales</taxon>
        <taxon>Candidatus Entotheonellaceae</taxon>
        <taxon>Candidatus Entotheonella</taxon>
    </lineage>
</organism>
<dbReference type="Gene3D" id="3.40.50.1000">
    <property type="entry name" value="HAD superfamily/HAD-like"/>
    <property type="match status" value="1"/>
</dbReference>
<feature type="transmembrane region" description="Helical" evidence="8">
    <location>
        <begin position="121"/>
        <end position="140"/>
    </location>
</feature>
<keyword evidence="6" id="KW-1278">Translocase</keyword>
<gene>
    <name evidence="9" type="ORF">ETSY1_14365</name>
</gene>
<dbReference type="EMBL" id="AZHW01000428">
    <property type="protein sequence ID" value="ETW99591.1"/>
    <property type="molecule type" value="Genomic_DNA"/>
</dbReference>
<evidence type="ECO:0000256" key="1">
    <source>
        <dbReference type="ARBA" id="ARBA00004651"/>
    </source>
</evidence>
<evidence type="ECO:0000256" key="8">
    <source>
        <dbReference type="SAM" id="Phobius"/>
    </source>
</evidence>
<reference evidence="9 10" key="1">
    <citation type="journal article" date="2014" name="Nature">
        <title>An environmental bacterial taxon with a large and distinct metabolic repertoire.</title>
        <authorList>
            <person name="Wilson M.C."/>
            <person name="Mori T."/>
            <person name="Ruckert C."/>
            <person name="Uria A.R."/>
            <person name="Helf M.J."/>
            <person name="Takada K."/>
            <person name="Gernert C."/>
            <person name="Steffens U.A."/>
            <person name="Heycke N."/>
            <person name="Schmitt S."/>
            <person name="Rinke C."/>
            <person name="Helfrich E.J."/>
            <person name="Brachmann A.O."/>
            <person name="Gurgui C."/>
            <person name="Wakimoto T."/>
            <person name="Kracht M."/>
            <person name="Crusemann M."/>
            <person name="Hentschel U."/>
            <person name="Abe I."/>
            <person name="Matsunaga S."/>
            <person name="Kalinowski J."/>
            <person name="Takeyama H."/>
            <person name="Piel J."/>
        </authorList>
    </citation>
    <scope>NUCLEOTIDE SEQUENCE [LARGE SCALE GENOMIC DNA]</scope>
    <source>
        <strain evidence="10">TSY1</strain>
    </source>
</reference>
<dbReference type="Pfam" id="PF00702">
    <property type="entry name" value="Hydrolase"/>
    <property type="match status" value="1"/>
</dbReference>
<keyword evidence="8" id="KW-0472">Membrane</keyword>
<comment type="caution">
    <text evidence="9">The sequence shown here is derived from an EMBL/GenBank/DDBJ whole genome shotgun (WGS) entry which is preliminary data.</text>
</comment>
<dbReference type="PANTHER" id="PTHR43520:SF5">
    <property type="entry name" value="CATION-TRANSPORTING P-TYPE ATPASE-RELATED"/>
    <property type="match status" value="1"/>
</dbReference>
<dbReference type="PANTHER" id="PTHR43520">
    <property type="entry name" value="ATP7, ISOFORM B"/>
    <property type="match status" value="1"/>
</dbReference>
<dbReference type="InterPro" id="IPR001757">
    <property type="entry name" value="P_typ_ATPase"/>
</dbReference>
<dbReference type="NCBIfam" id="TIGR01494">
    <property type="entry name" value="ATPase_P-type"/>
    <property type="match status" value="1"/>
</dbReference>
<dbReference type="GO" id="GO:0016887">
    <property type="term" value="F:ATP hydrolysis activity"/>
    <property type="evidence" value="ECO:0007669"/>
    <property type="project" value="InterPro"/>
</dbReference>
<evidence type="ECO:0000256" key="5">
    <source>
        <dbReference type="ARBA" id="ARBA00022842"/>
    </source>
</evidence>
<dbReference type="GO" id="GO:0005886">
    <property type="term" value="C:plasma membrane"/>
    <property type="evidence" value="ECO:0007669"/>
    <property type="project" value="UniProtKB-SubCell"/>
</dbReference>
<keyword evidence="8" id="KW-0812">Transmembrane</keyword>
<keyword evidence="2" id="KW-0813">Transport</keyword>
<dbReference type="GO" id="GO:0005524">
    <property type="term" value="F:ATP binding"/>
    <property type="evidence" value="ECO:0007669"/>
    <property type="project" value="InterPro"/>
</dbReference>
<keyword evidence="7" id="KW-0406">Ion transport</keyword>
<evidence type="ECO:0000256" key="7">
    <source>
        <dbReference type="ARBA" id="ARBA00023065"/>
    </source>
</evidence>
<sequence>MIRALRRRGVSVYIISGDQEAPTRKLAEELGVDHYMAETLPEHKAEIIERLQHDGKTVCFVGDGINDAIALKQANVSVSLRGAAGVATDTAQIILLEQNLQHVDQLFDLAAGLRTNMRNNVAITVISSMLTVGAVYVWHVGVVGSLVIYNLGLACGVTNAALPLLSTPDAE</sequence>
<evidence type="ECO:0000256" key="3">
    <source>
        <dbReference type="ARBA" id="ARBA00022475"/>
    </source>
</evidence>
<dbReference type="PRINTS" id="PR00119">
    <property type="entry name" value="CATATPASE"/>
</dbReference>
<dbReference type="GO" id="GO:0005507">
    <property type="term" value="F:copper ion binding"/>
    <property type="evidence" value="ECO:0007669"/>
    <property type="project" value="TreeGrafter"/>
</dbReference>
<dbReference type="InterPro" id="IPR023214">
    <property type="entry name" value="HAD_sf"/>
</dbReference>
<evidence type="ECO:0000256" key="4">
    <source>
        <dbReference type="ARBA" id="ARBA00022553"/>
    </source>
</evidence>
<keyword evidence="10" id="KW-1185">Reference proteome</keyword>
<dbReference type="PROSITE" id="PS01229">
    <property type="entry name" value="COF_2"/>
    <property type="match status" value="1"/>
</dbReference>
<evidence type="ECO:0000256" key="6">
    <source>
        <dbReference type="ARBA" id="ARBA00022967"/>
    </source>
</evidence>
<dbReference type="GO" id="GO:0043682">
    <property type="term" value="F:P-type divalent copper transporter activity"/>
    <property type="evidence" value="ECO:0007669"/>
    <property type="project" value="TreeGrafter"/>
</dbReference>
<evidence type="ECO:0000256" key="2">
    <source>
        <dbReference type="ARBA" id="ARBA00022448"/>
    </source>
</evidence>
<accession>W4LQA0</accession>
<keyword evidence="5" id="KW-0460">Magnesium</keyword>
<proteinExistence type="predicted"/>
<dbReference type="GO" id="GO:0055070">
    <property type="term" value="P:copper ion homeostasis"/>
    <property type="evidence" value="ECO:0007669"/>
    <property type="project" value="TreeGrafter"/>
</dbReference>
<name>W4LQA0_ENTF1</name>
<dbReference type="Proteomes" id="UP000019141">
    <property type="component" value="Unassembled WGS sequence"/>
</dbReference>
<keyword evidence="8" id="KW-1133">Transmembrane helix</keyword>
<dbReference type="AlphaFoldDB" id="W4LQA0"/>
<comment type="subcellular location">
    <subcellularLocation>
        <location evidence="1">Cell membrane</location>
        <topology evidence="1">Multi-pass membrane protein</topology>
    </subcellularLocation>
</comment>
<evidence type="ECO:0000313" key="9">
    <source>
        <dbReference type="EMBL" id="ETW99591.1"/>
    </source>
</evidence>
<protein>
    <recommendedName>
        <fullName evidence="11">HAD family hydrolase</fullName>
    </recommendedName>
</protein>
<dbReference type="PRINTS" id="PR00120">
    <property type="entry name" value="HATPASE"/>
</dbReference>
<dbReference type="HOGENOM" id="CLU_001771_10_2_7"/>
<dbReference type="InterPro" id="IPR036412">
    <property type="entry name" value="HAD-like_sf"/>
</dbReference>
<evidence type="ECO:0008006" key="11">
    <source>
        <dbReference type="Google" id="ProtNLM"/>
    </source>
</evidence>
<keyword evidence="4" id="KW-0597">Phosphoprotein</keyword>
<dbReference type="SUPFAM" id="SSF56784">
    <property type="entry name" value="HAD-like"/>
    <property type="match status" value="1"/>
</dbReference>